<dbReference type="Pfam" id="PF26335">
    <property type="entry name" value="ARB_00930_C"/>
    <property type="match status" value="1"/>
</dbReference>
<comment type="similarity">
    <text evidence="1">Belongs to the beta-lactamase family.</text>
</comment>
<dbReference type="PANTHER" id="PTHR22935">
    <property type="entry name" value="PENICILLIN-BINDING PROTEIN"/>
    <property type="match status" value="1"/>
</dbReference>
<dbReference type="InterPro" id="IPR058664">
    <property type="entry name" value="ARB_00930-like_C"/>
</dbReference>
<keyword evidence="2" id="KW-0732">Signal</keyword>
<gene>
    <name evidence="5" type="ORF">LTR62_005449</name>
</gene>
<organism evidence="5 6">
    <name type="scientific">Meristemomyces frigidus</name>
    <dbReference type="NCBI Taxonomy" id="1508187"/>
    <lineage>
        <taxon>Eukaryota</taxon>
        <taxon>Fungi</taxon>
        <taxon>Dikarya</taxon>
        <taxon>Ascomycota</taxon>
        <taxon>Pezizomycotina</taxon>
        <taxon>Dothideomycetes</taxon>
        <taxon>Dothideomycetidae</taxon>
        <taxon>Mycosphaerellales</taxon>
        <taxon>Teratosphaeriaceae</taxon>
        <taxon>Meristemomyces</taxon>
    </lineage>
</organism>
<dbReference type="InterPro" id="IPR001466">
    <property type="entry name" value="Beta-lactam-related"/>
</dbReference>
<dbReference type="Proteomes" id="UP001310890">
    <property type="component" value="Unassembled WGS sequence"/>
</dbReference>
<dbReference type="InterPro" id="IPR051478">
    <property type="entry name" value="Beta-lactamase-like_AB/R"/>
</dbReference>
<comment type="caution">
    <text evidence="5">The sequence shown here is derived from an EMBL/GenBank/DDBJ whole genome shotgun (WGS) entry which is preliminary data.</text>
</comment>
<reference evidence="5" key="1">
    <citation type="submission" date="2023-08" db="EMBL/GenBank/DDBJ databases">
        <title>Black Yeasts Isolated from many extreme environments.</title>
        <authorList>
            <person name="Coleine C."/>
            <person name="Stajich J.E."/>
            <person name="Selbmann L."/>
        </authorList>
    </citation>
    <scope>NUCLEOTIDE SEQUENCE</scope>
    <source>
        <strain evidence="5">CCFEE 5401</strain>
    </source>
</reference>
<feature type="signal peptide" evidence="2">
    <location>
        <begin position="1"/>
        <end position="24"/>
    </location>
</feature>
<dbReference type="InterPro" id="IPR012338">
    <property type="entry name" value="Beta-lactam/transpept-like"/>
</dbReference>
<evidence type="ECO:0000259" key="3">
    <source>
        <dbReference type="Pfam" id="PF00144"/>
    </source>
</evidence>
<protein>
    <recommendedName>
        <fullName evidence="7">Beta-lactamase-related domain-containing protein</fullName>
    </recommendedName>
</protein>
<evidence type="ECO:0000256" key="2">
    <source>
        <dbReference type="SAM" id="SignalP"/>
    </source>
</evidence>
<evidence type="ECO:0008006" key="7">
    <source>
        <dbReference type="Google" id="ProtNLM"/>
    </source>
</evidence>
<evidence type="ECO:0000313" key="6">
    <source>
        <dbReference type="Proteomes" id="UP001310890"/>
    </source>
</evidence>
<dbReference type="EMBL" id="JAVRRL010000044">
    <property type="protein sequence ID" value="KAK5110911.1"/>
    <property type="molecule type" value="Genomic_DNA"/>
</dbReference>
<proteinExistence type="inferred from homology"/>
<dbReference type="SUPFAM" id="SSF56601">
    <property type="entry name" value="beta-lactamase/transpeptidase-like"/>
    <property type="match status" value="1"/>
</dbReference>
<evidence type="ECO:0000256" key="1">
    <source>
        <dbReference type="ARBA" id="ARBA00038473"/>
    </source>
</evidence>
<feature type="domain" description="Beta-lactamase-related" evidence="3">
    <location>
        <begin position="92"/>
        <end position="391"/>
    </location>
</feature>
<accession>A0AAN7YFA1</accession>
<sequence length="562" mass="60549">MPFSLSSTTTLCLAAFSLFRQTEASCEPPIAFFPPSTSDGAFAPTLATIDKAVNVFLSDPSLQTSSLSIEITNARQSIWSRHHTSNVSVQAAENLEVDGSTVYMIASNTKVFTAMAILQLHALGRVNLDDAVTKYLPALKKNSTGGIEWDRISIRSLLSQQGGLPNNYAQSDLLADGVASLLGLPPVSDNEVASLPACDLNTTVPCDKKGLLQDLRTANPLFPPHVEASYSNVGFDLLGLVVEALTNATYEAYVTSKILKPLALNSTGFVAPSNTTGAVLEGESQWGQDLGIDNAAGGLYSSSDDMSLFLRHILNNHQTLSPTLNWLEPTTYSTGSHSFFGMPWEIFRTTGILPQTNRPVTFVTKGGGLVGYYSYIVLIPQHNLAVSLLYAGTLGSFNSLLETITTPLVLGAEALAQQELATKYTGTFSTTDLNSSLTISQSPSRSLFISAWISNGTEVLAPLNSFVSDLAGDGGEIYYQLVPTSETRQRGQQTGEVWRFYNVLDTPSASDKKGEVWNDYCVSNVDPLNYAGRAFNEAVFWVVDGLVDAVELTAFRARLARN</sequence>
<feature type="chain" id="PRO_5042864508" description="Beta-lactamase-related domain-containing protein" evidence="2">
    <location>
        <begin position="25"/>
        <end position="562"/>
    </location>
</feature>
<evidence type="ECO:0000313" key="5">
    <source>
        <dbReference type="EMBL" id="KAK5110911.1"/>
    </source>
</evidence>
<feature type="domain" description="Beta-lactamase-like ARB-00930-like C-terminal" evidence="4">
    <location>
        <begin position="416"/>
        <end position="561"/>
    </location>
</feature>
<name>A0AAN7YFA1_9PEZI</name>
<dbReference type="PANTHER" id="PTHR22935:SF95">
    <property type="entry name" value="BETA-LACTAMASE-LIKE 1-RELATED"/>
    <property type="match status" value="1"/>
</dbReference>
<dbReference type="AlphaFoldDB" id="A0AAN7YFA1"/>
<dbReference type="Gene3D" id="3.40.710.10">
    <property type="entry name" value="DD-peptidase/beta-lactamase superfamily"/>
    <property type="match status" value="1"/>
</dbReference>
<evidence type="ECO:0000259" key="4">
    <source>
        <dbReference type="Pfam" id="PF26335"/>
    </source>
</evidence>
<dbReference type="Pfam" id="PF00144">
    <property type="entry name" value="Beta-lactamase"/>
    <property type="match status" value="1"/>
</dbReference>